<dbReference type="InterPro" id="IPR043129">
    <property type="entry name" value="ATPase_NBD"/>
</dbReference>
<keyword evidence="4" id="KW-0819">tRNA processing</keyword>
<evidence type="ECO:0000256" key="1">
    <source>
        <dbReference type="ARBA" id="ARBA00012156"/>
    </source>
</evidence>
<gene>
    <name evidence="11" type="ORF">UFOPK1493_01340</name>
</gene>
<dbReference type="GO" id="GO:0002949">
    <property type="term" value="P:tRNA threonylcarbamoyladenosine modification"/>
    <property type="evidence" value="ECO:0007669"/>
    <property type="project" value="InterPro"/>
</dbReference>
<name>A0A6J6CTH2_9ZZZZ</name>
<dbReference type="InterPro" id="IPR022450">
    <property type="entry name" value="TsaD"/>
</dbReference>
<evidence type="ECO:0000256" key="6">
    <source>
        <dbReference type="ARBA" id="ARBA00023004"/>
    </source>
</evidence>
<evidence type="ECO:0000256" key="8">
    <source>
        <dbReference type="ARBA" id="ARBA00048117"/>
    </source>
</evidence>
<keyword evidence="2" id="KW-0963">Cytoplasm</keyword>
<evidence type="ECO:0000256" key="2">
    <source>
        <dbReference type="ARBA" id="ARBA00022490"/>
    </source>
</evidence>
<organism evidence="11">
    <name type="scientific">freshwater metagenome</name>
    <dbReference type="NCBI Taxonomy" id="449393"/>
    <lineage>
        <taxon>unclassified sequences</taxon>
        <taxon>metagenomes</taxon>
        <taxon>ecological metagenomes</taxon>
    </lineage>
</organism>
<dbReference type="Pfam" id="PF00814">
    <property type="entry name" value="TsaD"/>
    <property type="match status" value="1"/>
</dbReference>
<dbReference type="InterPro" id="IPR017861">
    <property type="entry name" value="KAE1/TsaD"/>
</dbReference>
<dbReference type="EMBL" id="CAEZSR010000038">
    <property type="protein sequence ID" value="CAB4554821.1"/>
    <property type="molecule type" value="Genomic_DNA"/>
</dbReference>
<evidence type="ECO:0000256" key="9">
    <source>
        <dbReference type="SAM" id="MobiDB-lite"/>
    </source>
</evidence>
<evidence type="ECO:0000259" key="10">
    <source>
        <dbReference type="Pfam" id="PF00814"/>
    </source>
</evidence>
<dbReference type="InterPro" id="IPR000905">
    <property type="entry name" value="Gcp-like_dom"/>
</dbReference>
<feature type="domain" description="Gcp-like" evidence="10">
    <location>
        <begin position="54"/>
        <end position="333"/>
    </location>
</feature>
<keyword evidence="7" id="KW-0012">Acyltransferase</keyword>
<dbReference type="PROSITE" id="PS01016">
    <property type="entry name" value="GLYCOPROTEASE"/>
    <property type="match status" value="1"/>
</dbReference>
<sequence>MTGSASAAPTGGAPRLLRPSGAPAGPVDEHTLVLGIETSCDETAAALVLGGYDVASSVVSTQVDLHAQYGGVVPEIASRAHLDVLNPVVARAIVEAGVPDRRIDAIACTIGPGLIGALLVGVSAAKSLALAWDVPFVGVHHHEAHLYAAFLEDPTLEFPLVVLLVSGGHTMLIEMQDHGRYRLLGRTIDDAAGEAFDKVARFLGLGYPGGPAIDREAARGNPEAIPFPRAMLHDGLDVSFSGLKTAVMNHVRKHPDVSSEDVAASFQAAVVDVLVQKSRRAAQQVGAKGLVLAGGVAANSLLREQFLDACEADGIHAFLPSREMCTDNAAMIAAAGWHRLRSDGPTPLDCGAFPNLRIPGLT</sequence>
<dbReference type="AlphaFoldDB" id="A0A6J6CTH2"/>
<keyword evidence="5" id="KW-0479">Metal-binding</keyword>
<keyword evidence="3" id="KW-0808">Transferase</keyword>
<feature type="region of interest" description="Disordered" evidence="9">
    <location>
        <begin position="1"/>
        <end position="22"/>
    </location>
</feature>
<evidence type="ECO:0000256" key="7">
    <source>
        <dbReference type="ARBA" id="ARBA00023315"/>
    </source>
</evidence>
<dbReference type="NCBIfam" id="TIGR03723">
    <property type="entry name" value="T6A_TsaD_YgjD"/>
    <property type="match status" value="1"/>
</dbReference>
<keyword evidence="6" id="KW-0408">Iron</keyword>
<evidence type="ECO:0000313" key="11">
    <source>
        <dbReference type="EMBL" id="CAB4554821.1"/>
    </source>
</evidence>
<evidence type="ECO:0000256" key="5">
    <source>
        <dbReference type="ARBA" id="ARBA00022723"/>
    </source>
</evidence>
<comment type="catalytic activity">
    <reaction evidence="8">
        <text>L-threonylcarbamoyladenylate + adenosine(37) in tRNA = N(6)-L-threonylcarbamoyladenosine(37) in tRNA + AMP + H(+)</text>
        <dbReference type="Rhea" id="RHEA:37059"/>
        <dbReference type="Rhea" id="RHEA-COMP:10162"/>
        <dbReference type="Rhea" id="RHEA-COMP:10163"/>
        <dbReference type="ChEBI" id="CHEBI:15378"/>
        <dbReference type="ChEBI" id="CHEBI:73682"/>
        <dbReference type="ChEBI" id="CHEBI:74411"/>
        <dbReference type="ChEBI" id="CHEBI:74418"/>
        <dbReference type="ChEBI" id="CHEBI:456215"/>
        <dbReference type="EC" id="2.3.1.234"/>
    </reaction>
</comment>
<dbReference type="PRINTS" id="PR00789">
    <property type="entry name" value="OSIALOPTASE"/>
</dbReference>
<dbReference type="NCBIfam" id="TIGR00329">
    <property type="entry name" value="gcp_kae1"/>
    <property type="match status" value="1"/>
</dbReference>
<reference evidence="11" key="1">
    <citation type="submission" date="2020-05" db="EMBL/GenBank/DDBJ databases">
        <authorList>
            <person name="Chiriac C."/>
            <person name="Salcher M."/>
            <person name="Ghai R."/>
            <person name="Kavagutti S V."/>
        </authorList>
    </citation>
    <scope>NUCLEOTIDE SEQUENCE</scope>
</reference>
<dbReference type="InterPro" id="IPR017860">
    <property type="entry name" value="Peptidase_M22_CS"/>
</dbReference>
<dbReference type="GO" id="GO:0046872">
    <property type="term" value="F:metal ion binding"/>
    <property type="evidence" value="ECO:0007669"/>
    <property type="project" value="UniProtKB-KW"/>
</dbReference>
<dbReference type="Gene3D" id="3.30.420.40">
    <property type="match status" value="2"/>
</dbReference>
<dbReference type="PANTHER" id="PTHR11735:SF6">
    <property type="entry name" value="TRNA N6-ADENOSINE THREONYLCARBAMOYLTRANSFERASE, MITOCHONDRIAL"/>
    <property type="match status" value="1"/>
</dbReference>
<dbReference type="PANTHER" id="PTHR11735">
    <property type="entry name" value="TRNA N6-ADENOSINE THREONYLCARBAMOYLTRANSFERASE"/>
    <property type="match status" value="1"/>
</dbReference>
<evidence type="ECO:0000256" key="4">
    <source>
        <dbReference type="ARBA" id="ARBA00022694"/>
    </source>
</evidence>
<feature type="compositionally biased region" description="Low complexity" evidence="9">
    <location>
        <begin position="1"/>
        <end position="14"/>
    </location>
</feature>
<dbReference type="SUPFAM" id="SSF53067">
    <property type="entry name" value="Actin-like ATPase domain"/>
    <property type="match status" value="2"/>
</dbReference>
<dbReference type="CDD" id="cd24133">
    <property type="entry name" value="ASKHA_NBD_TsaD_bac"/>
    <property type="match status" value="1"/>
</dbReference>
<evidence type="ECO:0000256" key="3">
    <source>
        <dbReference type="ARBA" id="ARBA00022679"/>
    </source>
</evidence>
<proteinExistence type="inferred from homology"/>
<accession>A0A6J6CTH2</accession>
<dbReference type="GO" id="GO:0061711">
    <property type="term" value="F:tRNA N(6)-L-threonylcarbamoyladenine synthase activity"/>
    <property type="evidence" value="ECO:0007669"/>
    <property type="project" value="UniProtKB-EC"/>
</dbReference>
<dbReference type="HAMAP" id="MF_01445">
    <property type="entry name" value="TsaD"/>
    <property type="match status" value="1"/>
</dbReference>
<dbReference type="FunFam" id="3.30.420.40:FF:000040">
    <property type="entry name" value="tRNA N6-adenosine threonylcarbamoyltransferase"/>
    <property type="match status" value="1"/>
</dbReference>
<dbReference type="EC" id="2.3.1.234" evidence="1"/>
<protein>
    <recommendedName>
        <fullName evidence="1">N(6)-L-threonylcarbamoyladenine synthase</fullName>
        <ecNumber evidence="1">2.3.1.234</ecNumber>
    </recommendedName>
</protein>